<evidence type="ECO:0000256" key="2">
    <source>
        <dbReference type="ARBA" id="ARBA00022643"/>
    </source>
</evidence>
<protein>
    <recommendedName>
        <fullName evidence="5">Luciferase-like domain-containing protein</fullName>
    </recommendedName>
</protein>
<keyword evidence="2" id="KW-0288">FMN</keyword>
<evidence type="ECO:0000256" key="1">
    <source>
        <dbReference type="ARBA" id="ARBA00022630"/>
    </source>
</evidence>
<dbReference type="InterPro" id="IPR011251">
    <property type="entry name" value="Luciferase-like_dom"/>
</dbReference>
<keyword evidence="1" id="KW-0285">Flavoprotein</keyword>
<evidence type="ECO:0000313" key="6">
    <source>
        <dbReference type="EMBL" id="KAF4625338.1"/>
    </source>
</evidence>
<feature type="domain" description="Luciferase-like" evidence="5">
    <location>
        <begin position="93"/>
        <end position="198"/>
    </location>
</feature>
<dbReference type="Pfam" id="PF00296">
    <property type="entry name" value="Bac_luciferase"/>
    <property type="match status" value="1"/>
</dbReference>
<keyword evidence="3" id="KW-0560">Oxidoreductase</keyword>
<dbReference type="PANTHER" id="PTHR42847">
    <property type="entry name" value="ALKANESULFONATE MONOOXYGENASE"/>
    <property type="match status" value="1"/>
</dbReference>
<name>A0A8H4RAH2_9HELO</name>
<dbReference type="AlphaFoldDB" id="A0A8H4RAH2"/>
<dbReference type="Gene3D" id="3.20.20.30">
    <property type="entry name" value="Luciferase-like domain"/>
    <property type="match status" value="2"/>
</dbReference>
<dbReference type="InterPro" id="IPR036661">
    <property type="entry name" value="Luciferase-like_sf"/>
</dbReference>
<dbReference type="GO" id="GO:0008726">
    <property type="term" value="F:alkanesulfonate monooxygenase activity"/>
    <property type="evidence" value="ECO:0007669"/>
    <property type="project" value="TreeGrafter"/>
</dbReference>
<dbReference type="PANTHER" id="PTHR42847:SF4">
    <property type="entry name" value="ALKANESULFONATE MONOOXYGENASE-RELATED"/>
    <property type="match status" value="1"/>
</dbReference>
<dbReference type="GO" id="GO:0046306">
    <property type="term" value="P:alkanesulfonate catabolic process"/>
    <property type="evidence" value="ECO:0007669"/>
    <property type="project" value="TreeGrafter"/>
</dbReference>
<dbReference type="OrthoDB" id="2558704at2759"/>
<accession>A0A8H4RAH2</accession>
<comment type="caution">
    <text evidence="6">The sequence shown here is derived from an EMBL/GenBank/DDBJ whole genome shotgun (WGS) entry which is preliminary data.</text>
</comment>
<organism evidence="6 7">
    <name type="scientific">Cudoniella acicularis</name>
    <dbReference type="NCBI Taxonomy" id="354080"/>
    <lineage>
        <taxon>Eukaryota</taxon>
        <taxon>Fungi</taxon>
        <taxon>Dikarya</taxon>
        <taxon>Ascomycota</taxon>
        <taxon>Pezizomycotina</taxon>
        <taxon>Leotiomycetes</taxon>
        <taxon>Helotiales</taxon>
        <taxon>Tricladiaceae</taxon>
        <taxon>Cudoniella</taxon>
    </lineage>
</organism>
<evidence type="ECO:0000259" key="5">
    <source>
        <dbReference type="Pfam" id="PF00296"/>
    </source>
</evidence>
<gene>
    <name evidence="6" type="ORF">G7Y89_g12829</name>
</gene>
<dbReference type="EMBL" id="JAAMPI010001408">
    <property type="protein sequence ID" value="KAF4625338.1"/>
    <property type="molecule type" value="Genomic_DNA"/>
</dbReference>
<reference evidence="6 7" key="1">
    <citation type="submission" date="2020-03" db="EMBL/GenBank/DDBJ databases">
        <title>Draft Genome Sequence of Cudoniella acicularis.</title>
        <authorList>
            <person name="Buettner E."/>
            <person name="Kellner H."/>
        </authorList>
    </citation>
    <scope>NUCLEOTIDE SEQUENCE [LARGE SCALE GENOMIC DNA]</scope>
    <source>
        <strain evidence="6 7">DSM 108380</strain>
    </source>
</reference>
<keyword evidence="4" id="KW-0503">Monooxygenase</keyword>
<evidence type="ECO:0000313" key="7">
    <source>
        <dbReference type="Proteomes" id="UP000566819"/>
    </source>
</evidence>
<evidence type="ECO:0000256" key="3">
    <source>
        <dbReference type="ARBA" id="ARBA00023002"/>
    </source>
</evidence>
<evidence type="ECO:0000256" key="4">
    <source>
        <dbReference type="ARBA" id="ARBA00023033"/>
    </source>
</evidence>
<sequence>MATLNTFNRNRTIISNTRWLETLEIHILRGVKREGKGVGTWAAKTFTFNEISKTEKTHNYGPYNTSEVCENRNSMRRLGQATPLHSIGHFGPSSLAGIASVTLKIKLFASTAILTLSPALCAQMAVTIDSIAPGRFGVNIVTDWQPAEYEQMNEYAQEYVQVMKDLWTDGKSDFKGKNFTMNDCKLSPKPSSPIRIVAAEKTGRDVGAMVIFTIIAYETDEEAQAKWDFYAEGVDLDATSWVAGQATQDMKANATATANRISGNDNPVNLNEGTLIGSFETVAKLLDEAAEIAGTKGIMMIFDDFLEGLDKFGKRIQPLMKCRTHIKGVAAK</sequence>
<keyword evidence="7" id="KW-1185">Reference proteome</keyword>
<dbReference type="Proteomes" id="UP000566819">
    <property type="component" value="Unassembled WGS sequence"/>
</dbReference>
<dbReference type="InterPro" id="IPR050172">
    <property type="entry name" value="SsuD_RutA_monooxygenase"/>
</dbReference>
<dbReference type="SUPFAM" id="SSF51679">
    <property type="entry name" value="Bacterial luciferase-like"/>
    <property type="match status" value="1"/>
</dbReference>
<proteinExistence type="predicted"/>